<gene>
    <name evidence="2" type="ORF">KK103_14875</name>
</gene>
<sequence length="165" mass="17979">MNSPDTVVAPEVRGTFYRAIDPRFRQFALAGSRTAGRYSRADEPTLYLSSSVEGVDAALIAHRNARASALEIVEIDVKAVGIVDLRDPTALAKLGIDLADAMAPWQHVAAAGGTPSSWSVRDRLVQAGANGLIDPSRRRPDLWHLVLFRWNAPDSPTAHLRDRSQ</sequence>
<dbReference type="RefSeq" id="WP_206647640.1">
    <property type="nucleotide sequence ID" value="NZ_CP041260.1"/>
</dbReference>
<dbReference type="Pfam" id="PF08808">
    <property type="entry name" value="RES"/>
    <property type="match status" value="1"/>
</dbReference>
<accession>A0A9Q2W8Q7</accession>
<proteinExistence type="predicted"/>
<dbReference type="EMBL" id="JAHEWX010000022">
    <property type="protein sequence ID" value="MBT1543048.1"/>
    <property type="molecule type" value="Genomic_DNA"/>
</dbReference>
<dbReference type="AlphaFoldDB" id="A0A9Q2W8Q7"/>
<dbReference type="InterPro" id="IPR014914">
    <property type="entry name" value="RES_dom"/>
</dbReference>
<name>A0A9Q2W8Q7_9MICO</name>
<evidence type="ECO:0000313" key="2">
    <source>
        <dbReference type="EMBL" id="MBT1543048.1"/>
    </source>
</evidence>
<evidence type="ECO:0000259" key="1">
    <source>
        <dbReference type="Pfam" id="PF08808"/>
    </source>
</evidence>
<organism evidence="2 3">
    <name type="scientific">Curtobacterium flaccumfaciens pv. flaccumfaciens</name>
    <dbReference type="NCBI Taxonomy" id="138532"/>
    <lineage>
        <taxon>Bacteria</taxon>
        <taxon>Bacillati</taxon>
        <taxon>Actinomycetota</taxon>
        <taxon>Actinomycetes</taxon>
        <taxon>Micrococcales</taxon>
        <taxon>Microbacteriaceae</taxon>
        <taxon>Curtobacterium</taxon>
    </lineage>
</organism>
<protein>
    <submittedName>
        <fullName evidence="2">RES domain-containing protein</fullName>
    </submittedName>
</protein>
<dbReference type="Proteomes" id="UP000709437">
    <property type="component" value="Unassembled WGS sequence"/>
</dbReference>
<feature type="domain" description="RES" evidence="1">
    <location>
        <begin position="16"/>
        <end position="155"/>
    </location>
</feature>
<reference evidence="2" key="1">
    <citation type="submission" date="2021-05" db="EMBL/GenBank/DDBJ databases">
        <title>Whole genome sequence of Curtobacterium flaccumfaciens pv. flaccumfaciens strain CFBP 3417.</title>
        <authorList>
            <person name="Osdaghi E."/>
            <person name="Taghouti G."/>
            <person name="Portier P."/>
            <person name="Fazliarab A."/>
            <person name="Taghavi S.M."/>
            <person name="Briand M."/>
            <person name="Le-Saux M."/>
            <person name="Jacques M.-A."/>
        </authorList>
    </citation>
    <scope>NUCLEOTIDE SEQUENCE</scope>
    <source>
        <strain evidence="2">CFBP 3417</strain>
    </source>
</reference>
<comment type="caution">
    <text evidence="2">The sequence shown here is derived from an EMBL/GenBank/DDBJ whole genome shotgun (WGS) entry which is preliminary data.</text>
</comment>
<evidence type="ECO:0000313" key="3">
    <source>
        <dbReference type="Proteomes" id="UP000709437"/>
    </source>
</evidence>